<gene>
    <name evidence="1" type="ORF">PADG_08000</name>
</gene>
<dbReference type="AlphaFoldDB" id="C1GKZ3"/>
<dbReference type="Proteomes" id="UP000001628">
    <property type="component" value="Unassembled WGS sequence"/>
</dbReference>
<keyword evidence="2" id="KW-1185">Reference proteome</keyword>
<sequence length="113" mass="12938">MKLLEHPTLRSSHGDYNRDDSFGCQSHIERDVREGIALGKNPRTHCSKSADTRFMAKQTRFQPTVLDPTVKSSLPRAELQWVLFLNQKKAKVFVNTSTYDGLFIRSTFLNGHD</sequence>
<dbReference type="RefSeq" id="XP_010763274.1">
    <property type="nucleotide sequence ID" value="XM_010764972.1"/>
</dbReference>
<evidence type="ECO:0000313" key="1">
    <source>
        <dbReference type="EMBL" id="EEH43180.2"/>
    </source>
</evidence>
<name>C1GKZ3_PARBD</name>
<dbReference type="HOGENOM" id="CLU_2134282_0_0_1"/>
<reference evidence="1 2" key="1">
    <citation type="journal article" date="2011" name="PLoS Genet.">
        <title>Comparative genomic analysis of human fungal pathogens causing paracoccidioidomycosis.</title>
        <authorList>
            <person name="Desjardins C.A."/>
            <person name="Champion M.D."/>
            <person name="Holder J.W."/>
            <person name="Muszewska A."/>
            <person name="Goldberg J."/>
            <person name="Bailao A.M."/>
            <person name="Brigido M.M."/>
            <person name="Ferreira M.E."/>
            <person name="Garcia A.M."/>
            <person name="Grynberg M."/>
            <person name="Gujja S."/>
            <person name="Heiman D.I."/>
            <person name="Henn M.R."/>
            <person name="Kodira C.D."/>
            <person name="Leon-Narvaez H."/>
            <person name="Longo L.V."/>
            <person name="Ma L.J."/>
            <person name="Malavazi I."/>
            <person name="Matsuo A.L."/>
            <person name="Morais F.V."/>
            <person name="Pereira M."/>
            <person name="Rodriguez-Brito S."/>
            <person name="Sakthikumar S."/>
            <person name="Salem-Izacc S.M."/>
            <person name="Sykes S.M."/>
            <person name="Teixeira M.M."/>
            <person name="Vallejo M.C."/>
            <person name="Walter M.E."/>
            <person name="Yandava C."/>
            <person name="Young S."/>
            <person name="Zeng Q."/>
            <person name="Zucker J."/>
            <person name="Felipe M.S."/>
            <person name="Goldman G.H."/>
            <person name="Haas B.J."/>
            <person name="McEwen J.G."/>
            <person name="Nino-Vega G."/>
            <person name="Puccia R."/>
            <person name="San-Blas G."/>
            <person name="Soares C.M."/>
            <person name="Birren B.W."/>
            <person name="Cuomo C.A."/>
        </authorList>
    </citation>
    <scope>NUCLEOTIDE SEQUENCE [LARGE SCALE GENOMIC DNA]</scope>
    <source>
        <strain evidence="1 2">Pb18</strain>
    </source>
</reference>
<evidence type="ECO:0000313" key="2">
    <source>
        <dbReference type="Proteomes" id="UP000001628"/>
    </source>
</evidence>
<accession>C1GKZ3</accession>
<protein>
    <submittedName>
        <fullName evidence="1">Uncharacterized protein</fullName>
    </submittedName>
</protein>
<dbReference type="KEGG" id="pbn:PADG_08000"/>
<proteinExistence type="predicted"/>
<organism evidence="1 2">
    <name type="scientific">Paracoccidioides brasiliensis (strain Pb18)</name>
    <dbReference type="NCBI Taxonomy" id="502780"/>
    <lineage>
        <taxon>Eukaryota</taxon>
        <taxon>Fungi</taxon>
        <taxon>Dikarya</taxon>
        <taxon>Ascomycota</taxon>
        <taxon>Pezizomycotina</taxon>
        <taxon>Eurotiomycetes</taxon>
        <taxon>Eurotiomycetidae</taxon>
        <taxon>Onygenales</taxon>
        <taxon>Ajellomycetaceae</taxon>
        <taxon>Paracoccidioides</taxon>
    </lineage>
</organism>
<dbReference type="EMBL" id="KN275969">
    <property type="protein sequence ID" value="EEH43180.2"/>
    <property type="molecule type" value="Genomic_DNA"/>
</dbReference>
<dbReference type="VEuPathDB" id="FungiDB:PADG_08000"/>
<dbReference type="GeneID" id="22586381"/>
<dbReference type="InParanoid" id="C1GKZ3"/>